<reference evidence="1 2" key="1">
    <citation type="journal article" date="2024" name="BMC Genomics">
        <title>De novo assembly and annotation of Popillia japonica's genome with initial clues to its potential as an invasive pest.</title>
        <authorList>
            <person name="Cucini C."/>
            <person name="Boschi S."/>
            <person name="Funari R."/>
            <person name="Cardaioli E."/>
            <person name="Iannotti N."/>
            <person name="Marturano G."/>
            <person name="Paoli F."/>
            <person name="Bruttini M."/>
            <person name="Carapelli A."/>
            <person name="Frati F."/>
            <person name="Nardi F."/>
        </authorList>
    </citation>
    <scope>NUCLEOTIDE SEQUENCE [LARGE SCALE GENOMIC DNA]</scope>
    <source>
        <strain evidence="1">DMR45628</strain>
    </source>
</reference>
<dbReference type="EMBL" id="JASPKY010000078">
    <property type="protein sequence ID" value="KAK9739127.1"/>
    <property type="molecule type" value="Genomic_DNA"/>
</dbReference>
<evidence type="ECO:0000313" key="1">
    <source>
        <dbReference type="EMBL" id="KAK9739127.1"/>
    </source>
</evidence>
<dbReference type="Gene3D" id="3.60.10.10">
    <property type="entry name" value="Endonuclease/exonuclease/phosphatase"/>
    <property type="match status" value="1"/>
</dbReference>
<dbReference type="Proteomes" id="UP001458880">
    <property type="component" value="Unassembled WGS sequence"/>
</dbReference>
<name>A0AAW1LVA8_POPJA</name>
<keyword evidence="2" id="KW-1185">Reference proteome</keyword>
<evidence type="ECO:0000313" key="2">
    <source>
        <dbReference type="Proteomes" id="UP001458880"/>
    </source>
</evidence>
<organism evidence="1 2">
    <name type="scientific">Popillia japonica</name>
    <name type="common">Japanese beetle</name>
    <dbReference type="NCBI Taxonomy" id="7064"/>
    <lineage>
        <taxon>Eukaryota</taxon>
        <taxon>Metazoa</taxon>
        <taxon>Ecdysozoa</taxon>
        <taxon>Arthropoda</taxon>
        <taxon>Hexapoda</taxon>
        <taxon>Insecta</taxon>
        <taxon>Pterygota</taxon>
        <taxon>Neoptera</taxon>
        <taxon>Endopterygota</taxon>
        <taxon>Coleoptera</taxon>
        <taxon>Polyphaga</taxon>
        <taxon>Scarabaeiformia</taxon>
        <taxon>Scarabaeidae</taxon>
        <taxon>Rutelinae</taxon>
        <taxon>Popillia</taxon>
    </lineage>
</organism>
<comment type="caution">
    <text evidence="1">The sequence shown here is derived from an EMBL/GenBank/DDBJ whole genome shotgun (WGS) entry which is preliminary data.</text>
</comment>
<accession>A0AAW1LVA8</accession>
<protein>
    <recommendedName>
        <fullName evidence="3">Endonuclease/exonuclease/phosphatase domain-containing protein</fullName>
    </recommendedName>
</protein>
<dbReference type="InterPro" id="IPR036691">
    <property type="entry name" value="Endo/exonu/phosph_ase_sf"/>
</dbReference>
<sequence length="180" mass="20402">MILTETWLTDSISSSELFSSDFLVYRRDRDFSTSLKQRGGGFLIAVRSNIRLSLIKLPSNTNEELFVSVLIHNNEYIFGSVYLPPDATQDKYSYHISSLDVLLTGYPKARLCVAGDYNMPGLSWRNDNGALLPIYHWSCRMGVRGLRFHYVSGSTAGECCTEPEQCYSRLSFCFLSGYKC</sequence>
<gene>
    <name evidence="1" type="ORF">QE152_g9227</name>
</gene>
<dbReference type="SUPFAM" id="SSF56219">
    <property type="entry name" value="DNase I-like"/>
    <property type="match status" value="1"/>
</dbReference>
<proteinExistence type="predicted"/>
<evidence type="ECO:0008006" key="3">
    <source>
        <dbReference type="Google" id="ProtNLM"/>
    </source>
</evidence>
<dbReference type="AlphaFoldDB" id="A0AAW1LVA8"/>